<dbReference type="Gene3D" id="3.30.70.270">
    <property type="match status" value="1"/>
</dbReference>
<protein>
    <submittedName>
        <fullName evidence="2">Diguanylate cyclase</fullName>
        <ecNumber evidence="2">2.7.7.65</ecNumber>
    </submittedName>
</protein>
<reference evidence="2" key="1">
    <citation type="submission" date="2022-05" db="EMBL/GenBank/DDBJ databases">
        <title>An RpoN-dependent PEP-CTERM gene is involved in floc formation of an Aquincola tertiaricarbonis strain.</title>
        <authorList>
            <person name="Qiu D."/>
            <person name="Xia M."/>
        </authorList>
    </citation>
    <scope>NUCLEOTIDE SEQUENCE</scope>
    <source>
        <strain evidence="2">RN12</strain>
    </source>
</reference>
<dbReference type="PANTHER" id="PTHR44757">
    <property type="entry name" value="DIGUANYLATE CYCLASE DGCP"/>
    <property type="match status" value="1"/>
</dbReference>
<dbReference type="GO" id="GO:0052621">
    <property type="term" value="F:diguanylate cyclase activity"/>
    <property type="evidence" value="ECO:0007669"/>
    <property type="project" value="UniProtKB-EC"/>
</dbReference>
<dbReference type="EC" id="2.7.7.65" evidence="2"/>
<dbReference type="InterPro" id="IPR043128">
    <property type="entry name" value="Rev_trsase/Diguanyl_cyclase"/>
</dbReference>
<proteinExistence type="predicted"/>
<accession>A0ABY4S882</accession>
<keyword evidence="2" id="KW-0548">Nucleotidyltransferase</keyword>
<dbReference type="SUPFAM" id="SSF55785">
    <property type="entry name" value="PYP-like sensor domain (PAS domain)"/>
    <property type="match status" value="1"/>
</dbReference>
<evidence type="ECO:0000313" key="3">
    <source>
        <dbReference type="Proteomes" id="UP001056201"/>
    </source>
</evidence>
<evidence type="ECO:0000313" key="2">
    <source>
        <dbReference type="EMBL" id="URI07923.1"/>
    </source>
</evidence>
<sequence>MRQKTAVLEATLEHMEQGVMMINAQHVVEVCNRRALELLDLPAGLMRSRPRFDEVLAYQWQQDEFSRTPNDIQEFVRQGGLLDKAHVYDRKRPDGRVIEVHSTPIVGGGVLRTYSDISERRRSEERIRHLARHDGLTSLLNRDALLEQLTAALADAAVRALQAQKVTQLAIRYLDLDGFKPINDAHGHVVGGKVLALVGQRIRHAARESDLVARMGGDEFTILQTGIEGSDAAVALAHRVLESLQRPFHVETQRLDIGASIGIAVALPGDGPDGLLRRADAAMYAAKAGGRNRVQLAQPPS</sequence>
<organism evidence="2 3">
    <name type="scientific">Aquincola tertiaricarbonis</name>
    <dbReference type="NCBI Taxonomy" id="391953"/>
    <lineage>
        <taxon>Bacteria</taxon>
        <taxon>Pseudomonadati</taxon>
        <taxon>Pseudomonadota</taxon>
        <taxon>Betaproteobacteria</taxon>
        <taxon>Burkholderiales</taxon>
        <taxon>Sphaerotilaceae</taxon>
        <taxon>Aquincola</taxon>
    </lineage>
</organism>
<dbReference type="Gene3D" id="3.30.450.20">
    <property type="entry name" value="PAS domain"/>
    <property type="match status" value="1"/>
</dbReference>
<dbReference type="CDD" id="cd01949">
    <property type="entry name" value="GGDEF"/>
    <property type="match status" value="1"/>
</dbReference>
<name>A0ABY4S882_AQUTE</name>
<dbReference type="Pfam" id="PF12860">
    <property type="entry name" value="PAS_7"/>
    <property type="match status" value="1"/>
</dbReference>
<feature type="domain" description="GGDEF" evidence="1">
    <location>
        <begin position="167"/>
        <end position="299"/>
    </location>
</feature>
<dbReference type="PANTHER" id="PTHR44757:SF2">
    <property type="entry name" value="BIOFILM ARCHITECTURE MAINTENANCE PROTEIN MBAA"/>
    <property type="match status" value="1"/>
</dbReference>
<dbReference type="InterPro" id="IPR000160">
    <property type="entry name" value="GGDEF_dom"/>
</dbReference>
<dbReference type="RefSeq" id="WP_250196144.1">
    <property type="nucleotide sequence ID" value="NZ_CP097635.1"/>
</dbReference>
<dbReference type="Proteomes" id="UP001056201">
    <property type="component" value="Chromosome 1"/>
</dbReference>
<keyword evidence="2" id="KW-0808">Transferase</keyword>
<dbReference type="InterPro" id="IPR029787">
    <property type="entry name" value="Nucleotide_cyclase"/>
</dbReference>
<dbReference type="SMART" id="SM00267">
    <property type="entry name" value="GGDEF"/>
    <property type="match status" value="1"/>
</dbReference>
<dbReference type="SUPFAM" id="SSF55073">
    <property type="entry name" value="Nucleotide cyclase"/>
    <property type="match status" value="1"/>
</dbReference>
<dbReference type="InterPro" id="IPR052155">
    <property type="entry name" value="Biofilm_reg_signaling"/>
</dbReference>
<dbReference type="InterPro" id="IPR035965">
    <property type="entry name" value="PAS-like_dom_sf"/>
</dbReference>
<dbReference type="EMBL" id="CP097635">
    <property type="protein sequence ID" value="URI07923.1"/>
    <property type="molecule type" value="Genomic_DNA"/>
</dbReference>
<gene>
    <name evidence="2" type="ORF">MW290_04880</name>
</gene>
<keyword evidence="3" id="KW-1185">Reference proteome</keyword>
<evidence type="ECO:0000259" key="1">
    <source>
        <dbReference type="PROSITE" id="PS50887"/>
    </source>
</evidence>
<dbReference type="PROSITE" id="PS50887">
    <property type="entry name" value="GGDEF"/>
    <property type="match status" value="1"/>
</dbReference>
<dbReference type="NCBIfam" id="TIGR00254">
    <property type="entry name" value="GGDEF"/>
    <property type="match status" value="1"/>
</dbReference>
<dbReference type="Pfam" id="PF00990">
    <property type="entry name" value="GGDEF"/>
    <property type="match status" value="1"/>
</dbReference>